<gene>
    <name evidence="1" type="ORF">SDC9_196944</name>
</gene>
<name>A0A645IEG5_9ZZZZ</name>
<organism evidence="1">
    <name type="scientific">bioreactor metagenome</name>
    <dbReference type="NCBI Taxonomy" id="1076179"/>
    <lineage>
        <taxon>unclassified sequences</taxon>
        <taxon>metagenomes</taxon>
        <taxon>ecological metagenomes</taxon>
    </lineage>
</organism>
<protein>
    <submittedName>
        <fullName evidence="1">Uncharacterized protein</fullName>
    </submittedName>
</protein>
<evidence type="ECO:0000313" key="1">
    <source>
        <dbReference type="EMBL" id="MPN49326.1"/>
    </source>
</evidence>
<comment type="caution">
    <text evidence="1">The sequence shown here is derived from an EMBL/GenBank/DDBJ whole genome shotgun (WGS) entry which is preliminary data.</text>
</comment>
<dbReference type="EMBL" id="VSSQ01112465">
    <property type="protein sequence ID" value="MPN49326.1"/>
    <property type="molecule type" value="Genomic_DNA"/>
</dbReference>
<sequence>MLSKIIEIEVIVNIKKITFILPILSDNVPHISLPLALKSAIADTALLATAGSNLAN</sequence>
<reference evidence="1" key="1">
    <citation type="submission" date="2019-08" db="EMBL/GenBank/DDBJ databases">
        <authorList>
            <person name="Kucharzyk K."/>
            <person name="Murdoch R.W."/>
            <person name="Higgins S."/>
            <person name="Loffler F."/>
        </authorList>
    </citation>
    <scope>NUCLEOTIDE SEQUENCE</scope>
</reference>
<accession>A0A645IEG5</accession>
<dbReference type="AlphaFoldDB" id="A0A645IEG5"/>
<proteinExistence type="predicted"/>